<evidence type="ECO:0000313" key="2">
    <source>
        <dbReference type="Proteomes" id="UP000053676"/>
    </source>
</evidence>
<dbReference type="KEGG" id="nai:NECAME_17686"/>
<keyword evidence="2" id="KW-1185">Reference proteome</keyword>
<dbReference type="EMBL" id="KI658443">
    <property type="protein sequence ID" value="ETN82539.1"/>
    <property type="molecule type" value="Genomic_DNA"/>
</dbReference>
<evidence type="ECO:0000313" key="1">
    <source>
        <dbReference type="EMBL" id="ETN82539.1"/>
    </source>
</evidence>
<organism evidence="1 2">
    <name type="scientific">Necator americanus</name>
    <name type="common">Human hookworm</name>
    <dbReference type="NCBI Taxonomy" id="51031"/>
    <lineage>
        <taxon>Eukaryota</taxon>
        <taxon>Metazoa</taxon>
        <taxon>Ecdysozoa</taxon>
        <taxon>Nematoda</taxon>
        <taxon>Chromadorea</taxon>
        <taxon>Rhabditida</taxon>
        <taxon>Rhabditina</taxon>
        <taxon>Rhabditomorpha</taxon>
        <taxon>Strongyloidea</taxon>
        <taxon>Ancylostomatidae</taxon>
        <taxon>Bunostominae</taxon>
        <taxon>Necator</taxon>
    </lineage>
</organism>
<reference evidence="2" key="1">
    <citation type="journal article" date="2014" name="Nat. Genet.">
        <title>Genome of the human hookworm Necator americanus.</title>
        <authorList>
            <person name="Tang Y.T."/>
            <person name="Gao X."/>
            <person name="Rosa B.A."/>
            <person name="Abubucker S."/>
            <person name="Hallsworth-Pepin K."/>
            <person name="Martin J."/>
            <person name="Tyagi R."/>
            <person name="Heizer E."/>
            <person name="Zhang X."/>
            <person name="Bhonagiri-Palsikar V."/>
            <person name="Minx P."/>
            <person name="Warren W.C."/>
            <person name="Wang Q."/>
            <person name="Zhan B."/>
            <person name="Hotez P.J."/>
            <person name="Sternberg P.W."/>
            <person name="Dougall A."/>
            <person name="Gaze S.T."/>
            <person name="Mulvenna J."/>
            <person name="Sotillo J."/>
            <person name="Ranganathan S."/>
            <person name="Rabelo E.M."/>
            <person name="Wilson R.K."/>
            <person name="Felgner P.L."/>
            <person name="Bethony J."/>
            <person name="Hawdon J.M."/>
            <person name="Gasser R.B."/>
            <person name="Loukas A."/>
            <person name="Mitreva M."/>
        </authorList>
    </citation>
    <scope>NUCLEOTIDE SEQUENCE [LARGE SCALE GENOMIC DNA]</scope>
</reference>
<protein>
    <submittedName>
        <fullName evidence="1">Uncharacterized protein</fullName>
    </submittedName>
</protein>
<accession>W2TLN2</accession>
<feature type="non-terminal residue" evidence="1">
    <location>
        <position position="1"/>
    </location>
</feature>
<dbReference type="Proteomes" id="UP000053676">
    <property type="component" value="Unassembled WGS sequence"/>
</dbReference>
<sequence length="105" mass="11844">LSPSPTYKAKINDTTITTQFPRTALQNPRLSLSKAIHLGANKFLSSRIERGSQVPGNQIYKHIDVAEVLQFFENYEKDRAGSIQNRLSFSPVVLEVCTFRCEMLA</sequence>
<gene>
    <name evidence="1" type="ORF">NECAME_17686</name>
</gene>
<proteinExistence type="predicted"/>
<name>W2TLN2_NECAM</name>
<dbReference type="AlphaFoldDB" id="W2TLN2"/>